<evidence type="ECO:0000313" key="1">
    <source>
        <dbReference type="EMBL" id="SEN66437.1"/>
    </source>
</evidence>
<dbReference type="AlphaFoldDB" id="A0A1H8IEE8"/>
<dbReference type="Proteomes" id="UP000183898">
    <property type="component" value="Unassembled WGS sequence"/>
</dbReference>
<dbReference type="EMBL" id="FOCT01000006">
    <property type="protein sequence ID" value="SEN66437.1"/>
    <property type="molecule type" value="Genomic_DNA"/>
</dbReference>
<accession>A0A1H8IEE8</accession>
<name>A0A1H8IEE8_9PROT</name>
<protein>
    <submittedName>
        <fullName evidence="1">Uncharacterized protein</fullName>
    </submittedName>
</protein>
<proteinExistence type="predicted"/>
<evidence type="ECO:0000313" key="2">
    <source>
        <dbReference type="Proteomes" id="UP000183898"/>
    </source>
</evidence>
<organism evidence="1 2">
    <name type="scientific">Nitrosospira multiformis</name>
    <dbReference type="NCBI Taxonomy" id="1231"/>
    <lineage>
        <taxon>Bacteria</taxon>
        <taxon>Pseudomonadati</taxon>
        <taxon>Pseudomonadota</taxon>
        <taxon>Betaproteobacteria</taxon>
        <taxon>Nitrosomonadales</taxon>
        <taxon>Nitrosomonadaceae</taxon>
        <taxon>Nitrosospira</taxon>
    </lineage>
</organism>
<gene>
    <name evidence="1" type="ORF">SAMN05216404_10645</name>
</gene>
<reference evidence="1 2" key="1">
    <citation type="submission" date="2016-10" db="EMBL/GenBank/DDBJ databases">
        <authorList>
            <person name="de Groot N.N."/>
        </authorList>
    </citation>
    <scope>NUCLEOTIDE SEQUENCE [LARGE SCALE GENOMIC DNA]</scope>
    <source>
        <strain evidence="1 2">Nl18</strain>
    </source>
</reference>
<sequence length="78" mass="9291">MRTGIRRSGIEKNDMRLPLERWEYGNPEAVAERRQARSCPGCRHESKIRMGWNNLEFCEKGRKHGVSCTFFQKKEYDK</sequence>